<dbReference type="RefSeq" id="WP_374218633.1">
    <property type="nucleotide sequence ID" value="NZ_JAXOVW010000048.1"/>
</dbReference>
<dbReference type="InterPro" id="IPR013751">
    <property type="entry name" value="ACP_syn_III_N"/>
</dbReference>
<name>A0ABU5K022_9BACI</name>
<organism evidence="2 3">
    <name type="scientific">Bacillus bingmayongensis</name>
    <dbReference type="NCBI Taxonomy" id="1150157"/>
    <lineage>
        <taxon>Bacteria</taxon>
        <taxon>Bacillati</taxon>
        <taxon>Bacillota</taxon>
        <taxon>Bacilli</taxon>
        <taxon>Bacillales</taxon>
        <taxon>Bacillaceae</taxon>
        <taxon>Bacillus</taxon>
    </lineage>
</organism>
<sequence>MDRSGINAKDLNAIAIATITPDYQLPSTALIVKEKLKADNAIPLDLTQVACAGVVFGVYLGVHLLQNKQFNNVLVIGADALLRIYNPKDKGACVFWGDACGAMVLYRMKEKSMGVLSWDIGSKFNIDGAGVSHGGAKYPLSQQDFNNGKHSLYGS</sequence>
<evidence type="ECO:0000259" key="1">
    <source>
        <dbReference type="Pfam" id="PF08545"/>
    </source>
</evidence>
<proteinExistence type="predicted"/>
<comment type="caution">
    <text evidence="2">The sequence shown here is derived from an EMBL/GenBank/DDBJ whole genome shotgun (WGS) entry which is preliminary data.</text>
</comment>
<dbReference type="EMBL" id="JAXOVW010000048">
    <property type="protein sequence ID" value="MDZ5609069.1"/>
    <property type="molecule type" value="Genomic_DNA"/>
</dbReference>
<evidence type="ECO:0000313" key="2">
    <source>
        <dbReference type="EMBL" id="MDZ5609069.1"/>
    </source>
</evidence>
<dbReference type="PANTHER" id="PTHR34069">
    <property type="entry name" value="3-OXOACYL-[ACYL-CARRIER-PROTEIN] SYNTHASE 3"/>
    <property type="match status" value="1"/>
</dbReference>
<reference evidence="3" key="1">
    <citation type="submission" date="2023-11" db="EMBL/GenBank/DDBJ databases">
        <title>Genome Sequence of Bacillus pseudomycoides stain BUPM19.</title>
        <authorList>
            <person name="Farhat A."/>
        </authorList>
    </citation>
    <scope>NUCLEOTIDE SEQUENCE [LARGE SCALE GENOMIC DNA]</scope>
    <source>
        <strain evidence="3">BUPM19</strain>
    </source>
</reference>
<dbReference type="Pfam" id="PF08545">
    <property type="entry name" value="ACP_syn_III"/>
    <property type="match status" value="1"/>
</dbReference>
<dbReference type="Proteomes" id="UP001291930">
    <property type="component" value="Unassembled WGS sequence"/>
</dbReference>
<gene>
    <name evidence="2" type="ORF">U2I54_18870</name>
</gene>
<dbReference type="InterPro" id="IPR016039">
    <property type="entry name" value="Thiolase-like"/>
</dbReference>
<accession>A0ABU5K022</accession>
<protein>
    <recommendedName>
        <fullName evidence="1">Beta-ketoacyl-[acyl-carrier-protein] synthase III N-terminal domain-containing protein</fullName>
    </recommendedName>
</protein>
<keyword evidence="3" id="KW-1185">Reference proteome</keyword>
<dbReference type="SUPFAM" id="SSF53901">
    <property type="entry name" value="Thiolase-like"/>
    <property type="match status" value="1"/>
</dbReference>
<dbReference type="Gene3D" id="3.40.47.10">
    <property type="match status" value="1"/>
</dbReference>
<evidence type="ECO:0000313" key="3">
    <source>
        <dbReference type="Proteomes" id="UP001291930"/>
    </source>
</evidence>
<dbReference type="PANTHER" id="PTHR34069:SF2">
    <property type="entry name" value="BETA-KETOACYL-[ACYL-CARRIER-PROTEIN] SYNTHASE III"/>
    <property type="match status" value="1"/>
</dbReference>
<feature type="domain" description="Beta-ketoacyl-[acyl-carrier-protein] synthase III N-terminal" evidence="1">
    <location>
        <begin position="48"/>
        <end position="122"/>
    </location>
</feature>